<organism evidence="1 2">
    <name type="scientific">Lactococcus lactis subsp. cremoris</name>
    <name type="common">Streptococcus cremoris</name>
    <dbReference type="NCBI Taxonomy" id="1359"/>
    <lineage>
        <taxon>Bacteria</taxon>
        <taxon>Bacillati</taxon>
        <taxon>Bacillota</taxon>
        <taxon>Bacilli</taxon>
        <taxon>Lactobacillales</taxon>
        <taxon>Streptococcaceae</taxon>
        <taxon>Lactococcus</taxon>
    </lineage>
</organism>
<reference evidence="1" key="1">
    <citation type="journal article" date="2022" name="Microbiol. Spectr.">
        <title>Optimizing Conditions in the Acid Tolerance Test for Potential Probiotics Using Response Surface Methodology.</title>
        <authorList>
            <person name="Ko H.I."/>
            <person name="Jeong C.H."/>
            <person name="Hong S.W."/>
            <person name="Eun J.B."/>
            <person name="Kim T.W."/>
        </authorList>
    </citation>
    <scope>NUCLEOTIDE SEQUENCE</scope>
    <source>
        <strain evidence="1">KCKM 0438</strain>
    </source>
</reference>
<gene>
    <name evidence="1" type="ORF">RF668_08775</name>
</gene>
<dbReference type="AlphaFoldDB" id="A0AAX4A9C1"/>
<dbReference type="Pfam" id="PF04630">
    <property type="entry name" value="Phage_TTP_1"/>
    <property type="match status" value="1"/>
</dbReference>
<name>A0AAX4A9C1_LACLC</name>
<reference evidence="1" key="2">
    <citation type="submission" date="2023-09" db="EMBL/GenBank/DDBJ databases">
        <authorList>
            <person name="Kim T.W."/>
        </authorList>
    </citation>
    <scope>NUCLEOTIDE SEQUENCE</scope>
    <source>
        <strain evidence="1">KCKM 0438</strain>
    </source>
</reference>
<dbReference type="Proteomes" id="UP001254658">
    <property type="component" value="Chromosome"/>
</dbReference>
<dbReference type="EMBL" id="CP133787">
    <property type="protein sequence ID" value="WMX69984.1"/>
    <property type="molecule type" value="Genomic_DNA"/>
</dbReference>
<dbReference type="RefSeq" id="WP_309558618.1">
    <property type="nucleotide sequence ID" value="NZ_CP133787.1"/>
</dbReference>
<proteinExistence type="predicted"/>
<dbReference type="InterPro" id="IPR006724">
    <property type="entry name" value="Phage_TTP"/>
</dbReference>
<sequence length="210" mass="21955">MTIVGLKKSYLGLIDKATGKILTGTAGLTTDGLYMSNPKDLGTASANITNIAAAGTQKFGDNGLVDVVSSKSFPQVAAVWNNLPFAIKAKIKGEESDGKGGYVQSQDLPQVALIIESESIDRSHSIFYAFGNGQMTETALNIQTDNAAQNRVEDTLTYQSMAFEAWNNQGMKTFNAADTGFDKTAMLKEVMGGYTASAPSGGSGSGTGGQ</sequence>
<evidence type="ECO:0000313" key="1">
    <source>
        <dbReference type="EMBL" id="WMX69984.1"/>
    </source>
</evidence>
<accession>A0AAX4A9C1</accession>
<evidence type="ECO:0000313" key="2">
    <source>
        <dbReference type="Proteomes" id="UP001254658"/>
    </source>
</evidence>
<protein>
    <submittedName>
        <fullName evidence="1">Phage tail protein</fullName>
    </submittedName>
</protein>